<feature type="chain" id="PRO_5015590567" description="Cytochrome c domain-containing protein" evidence="1">
    <location>
        <begin position="21"/>
        <end position="112"/>
    </location>
</feature>
<organism evidence="2 3">
    <name type="scientific">Rubritalea profundi</name>
    <dbReference type="NCBI Taxonomy" id="1658618"/>
    <lineage>
        <taxon>Bacteria</taxon>
        <taxon>Pseudomonadati</taxon>
        <taxon>Verrucomicrobiota</taxon>
        <taxon>Verrucomicrobiia</taxon>
        <taxon>Verrucomicrobiales</taxon>
        <taxon>Rubritaleaceae</taxon>
        <taxon>Rubritalea</taxon>
    </lineage>
</organism>
<keyword evidence="1" id="KW-0732">Signal</keyword>
<dbReference type="InterPro" id="IPR036909">
    <property type="entry name" value="Cyt_c-like_dom_sf"/>
</dbReference>
<evidence type="ECO:0000313" key="3">
    <source>
        <dbReference type="Proteomes" id="UP000239907"/>
    </source>
</evidence>
<dbReference type="RefSeq" id="WP_105042360.1">
    <property type="nucleotide sequence ID" value="NZ_MQWA01000001.1"/>
</dbReference>
<dbReference type="Gene3D" id="1.10.760.10">
    <property type="entry name" value="Cytochrome c-like domain"/>
    <property type="match status" value="1"/>
</dbReference>
<reference evidence="2 3" key="1">
    <citation type="submission" date="2016-12" db="EMBL/GenBank/DDBJ databases">
        <title>Study of bacterial adaptation to deep sea.</title>
        <authorList>
            <person name="Song J."/>
            <person name="Yoshizawa S."/>
            <person name="Kogure K."/>
        </authorList>
    </citation>
    <scope>NUCLEOTIDE SEQUENCE [LARGE SCALE GENOMIC DNA]</scope>
    <source>
        <strain evidence="2 3">SAORIC-165</strain>
    </source>
</reference>
<dbReference type="GO" id="GO:0009055">
    <property type="term" value="F:electron transfer activity"/>
    <property type="evidence" value="ECO:0007669"/>
    <property type="project" value="InterPro"/>
</dbReference>
<evidence type="ECO:0000256" key="1">
    <source>
        <dbReference type="SAM" id="SignalP"/>
    </source>
</evidence>
<dbReference type="GO" id="GO:0020037">
    <property type="term" value="F:heme binding"/>
    <property type="evidence" value="ECO:0007669"/>
    <property type="project" value="InterPro"/>
</dbReference>
<dbReference type="EMBL" id="MQWA01000001">
    <property type="protein sequence ID" value="PQJ27867.1"/>
    <property type="molecule type" value="Genomic_DNA"/>
</dbReference>
<feature type="signal peptide" evidence="1">
    <location>
        <begin position="1"/>
        <end position="20"/>
    </location>
</feature>
<dbReference type="PROSITE" id="PS51257">
    <property type="entry name" value="PROKAR_LIPOPROTEIN"/>
    <property type="match status" value="1"/>
</dbReference>
<gene>
    <name evidence="2" type="ORF">BSZ32_04695</name>
</gene>
<evidence type="ECO:0008006" key="4">
    <source>
        <dbReference type="Google" id="ProtNLM"/>
    </source>
</evidence>
<dbReference type="SUPFAM" id="SSF46626">
    <property type="entry name" value="Cytochrome c"/>
    <property type="match status" value="1"/>
</dbReference>
<name>A0A2S7U034_9BACT</name>
<protein>
    <recommendedName>
        <fullName evidence="4">Cytochrome c domain-containing protein</fullName>
    </recommendedName>
</protein>
<dbReference type="AlphaFoldDB" id="A0A2S7U034"/>
<proteinExistence type="predicted"/>
<dbReference type="Proteomes" id="UP000239907">
    <property type="component" value="Unassembled WGS sequence"/>
</dbReference>
<accession>A0A2S7U034</accession>
<dbReference type="OrthoDB" id="196859at2"/>
<evidence type="ECO:0000313" key="2">
    <source>
        <dbReference type="EMBL" id="PQJ27867.1"/>
    </source>
</evidence>
<keyword evidence="3" id="KW-1185">Reference proteome</keyword>
<sequence>MKTFALIASAIALSAITACTVQQSNDPFAPTQAMAQASGKPIEDLGKGHSIFMRQCTQCHEKRIPNEIPSKEWRHIVPGMAWNAGLSKEEERLVTEYVLAASKVKPSAPVNN</sequence>
<comment type="caution">
    <text evidence="2">The sequence shown here is derived from an EMBL/GenBank/DDBJ whole genome shotgun (WGS) entry which is preliminary data.</text>
</comment>